<evidence type="ECO:0000313" key="1">
    <source>
        <dbReference type="EMBL" id="KAL0162592.1"/>
    </source>
</evidence>
<dbReference type="Proteomes" id="UP001529510">
    <property type="component" value="Unassembled WGS sequence"/>
</dbReference>
<evidence type="ECO:0000313" key="2">
    <source>
        <dbReference type="Proteomes" id="UP001529510"/>
    </source>
</evidence>
<name>A0ABD0NLL8_CIRMR</name>
<protein>
    <recommendedName>
        <fullName evidence="3">Secreted protein</fullName>
    </recommendedName>
</protein>
<reference evidence="1 2" key="1">
    <citation type="submission" date="2024-05" db="EMBL/GenBank/DDBJ databases">
        <title>Genome sequencing and assembly of Indian major carp, Cirrhinus mrigala (Hamilton, 1822).</title>
        <authorList>
            <person name="Mohindra V."/>
            <person name="Chowdhury L.M."/>
            <person name="Lal K."/>
            <person name="Jena J.K."/>
        </authorList>
    </citation>
    <scope>NUCLEOTIDE SEQUENCE [LARGE SCALE GENOMIC DNA]</scope>
    <source>
        <strain evidence="1">CM1030</strain>
        <tissue evidence="1">Blood</tissue>
    </source>
</reference>
<feature type="non-terminal residue" evidence="1">
    <location>
        <position position="75"/>
    </location>
</feature>
<dbReference type="AlphaFoldDB" id="A0ABD0NLL8"/>
<sequence length="75" mass="8373">MSPIFTPLTLSSYVLQSMMTVLVDQSIVTVKAEAPLEPPCTVIKFLDRGIEVVTVVVVEEEEALDLVPDFRMMME</sequence>
<dbReference type="EMBL" id="JAMKFB020000021">
    <property type="protein sequence ID" value="KAL0162592.1"/>
    <property type="molecule type" value="Genomic_DNA"/>
</dbReference>
<comment type="caution">
    <text evidence="1">The sequence shown here is derived from an EMBL/GenBank/DDBJ whole genome shotgun (WGS) entry which is preliminary data.</text>
</comment>
<organism evidence="1 2">
    <name type="scientific">Cirrhinus mrigala</name>
    <name type="common">Mrigala</name>
    <dbReference type="NCBI Taxonomy" id="683832"/>
    <lineage>
        <taxon>Eukaryota</taxon>
        <taxon>Metazoa</taxon>
        <taxon>Chordata</taxon>
        <taxon>Craniata</taxon>
        <taxon>Vertebrata</taxon>
        <taxon>Euteleostomi</taxon>
        <taxon>Actinopterygii</taxon>
        <taxon>Neopterygii</taxon>
        <taxon>Teleostei</taxon>
        <taxon>Ostariophysi</taxon>
        <taxon>Cypriniformes</taxon>
        <taxon>Cyprinidae</taxon>
        <taxon>Labeoninae</taxon>
        <taxon>Labeonini</taxon>
        <taxon>Cirrhinus</taxon>
    </lineage>
</organism>
<accession>A0ABD0NLL8</accession>
<proteinExistence type="predicted"/>
<gene>
    <name evidence="1" type="ORF">M9458_041988</name>
</gene>
<keyword evidence="2" id="KW-1185">Reference proteome</keyword>
<evidence type="ECO:0008006" key="3">
    <source>
        <dbReference type="Google" id="ProtNLM"/>
    </source>
</evidence>